<feature type="compositionally biased region" description="Low complexity" evidence="3">
    <location>
        <begin position="1826"/>
        <end position="1841"/>
    </location>
</feature>
<feature type="compositionally biased region" description="Polar residues" evidence="3">
    <location>
        <begin position="150"/>
        <end position="171"/>
    </location>
</feature>
<feature type="signal peptide" evidence="5">
    <location>
        <begin position="1"/>
        <end position="22"/>
    </location>
</feature>
<feature type="compositionally biased region" description="Basic and acidic residues" evidence="3">
    <location>
        <begin position="130"/>
        <end position="149"/>
    </location>
</feature>
<dbReference type="Proteomes" id="UP001153069">
    <property type="component" value="Unassembled WGS sequence"/>
</dbReference>
<feature type="compositionally biased region" description="Low complexity" evidence="3">
    <location>
        <begin position="233"/>
        <end position="256"/>
    </location>
</feature>
<dbReference type="SMART" id="SM00212">
    <property type="entry name" value="UBCc"/>
    <property type="match status" value="1"/>
</dbReference>
<reference evidence="7" key="1">
    <citation type="submission" date="2020-06" db="EMBL/GenBank/DDBJ databases">
        <authorList>
            <consortium name="Plant Systems Biology data submission"/>
        </authorList>
    </citation>
    <scope>NUCLEOTIDE SEQUENCE</scope>
    <source>
        <strain evidence="7">D6</strain>
    </source>
</reference>
<evidence type="ECO:0000313" key="8">
    <source>
        <dbReference type="Proteomes" id="UP001153069"/>
    </source>
</evidence>
<dbReference type="PANTHER" id="PTHR46116:SF39">
    <property type="entry name" value="BACULOVIRAL IAP REPEAT-CONTAINING PROTEIN 6"/>
    <property type="match status" value="1"/>
</dbReference>
<feature type="region of interest" description="Disordered" evidence="3">
    <location>
        <begin position="84"/>
        <end position="274"/>
    </location>
</feature>
<protein>
    <submittedName>
        <fullName evidence="7">(E3-independent) E2 ubiquitin-conjugating enzyme</fullName>
    </submittedName>
</protein>
<feature type="compositionally biased region" description="Basic and acidic residues" evidence="3">
    <location>
        <begin position="184"/>
        <end position="210"/>
    </location>
</feature>
<dbReference type="GO" id="GO:0016740">
    <property type="term" value="F:transferase activity"/>
    <property type="evidence" value="ECO:0007669"/>
    <property type="project" value="UniProtKB-KW"/>
</dbReference>
<proteinExistence type="predicted"/>
<keyword evidence="4" id="KW-0812">Transmembrane</keyword>
<feature type="region of interest" description="Disordered" evidence="3">
    <location>
        <begin position="465"/>
        <end position="488"/>
    </location>
</feature>
<evidence type="ECO:0000256" key="2">
    <source>
        <dbReference type="ARBA" id="ARBA00022786"/>
    </source>
</evidence>
<keyword evidence="4" id="KW-1133">Transmembrane helix</keyword>
<feature type="chain" id="PRO_5040482193" evidence="5">
    <location>
        <begin position="23"/>
        <end position="1883"/>
    </location>
</feature>
<name>A0A9N8H5Z3_9STRA</name>
<dbReference type="Gene3D" id="3.10.110.10">
    <property type="entry name" value="Ubiquitin Conjugating Enzyme"/>
    <property type="match status" value="1"/>
</dbReference>
<evidence type="ECO:0000313" key="7">
    <source>
        <dbReference type="EMBL" id="CAB9500530.1"/>
    </source>
</evidence>
<feature type="compositionally biased region" description="Low complexity" evidence="3">
    <location>
        <begin position="84"/>
        <end position="96"/>
    </location>
</feature>
<dbReference type="InterPro" id="IPR000608">
    <property type="entry name" value="UBC"/>
</dbReference>
<dbReference type="PROSITE" id="PS50127">
    <property type="entry name" value="UBC_2"/>
    <property type="match status" value="1"/>
</dbReference>
<feature type="compositionally biased region" description="Acidic residues" evidence="3">
    <location>
        <begin position="1870"/>
        <end position="1883"/>
    </location>
</feature>
<feature type="domain" description="UBC core" evidence="6">
    <location>
        <begin position="1522"/>
        <end position="1693"/>
    </location>
</feature>
<feature type="compositionally biased region" description="Low complexity" evidence="3">
    <location>
        <begin position="117"/>
        <end position="127"/>
    </location>
</feature>
<dbReference type="GO" id="GO:0004869">
    <property type="term" value="F:cysteine-type endopeptidase inhibitor activity"/>
    <property type="evidence" value="ECO:0007669"/>
    <property type="project" value="TreeGrafter"/>
</dbReference>
<organism evidence="7 8">
    <name type="scientific">Seminavis robusta</name>
    <dbReference type="NCBI Taxonomy" id="568900"/>
    <lineage>
        <taxon>Eukaryota</taxon>
        <taxon>Sar</taxon>
        <taxon>Stramenopiles</taxon>
        <taxon>Ochrophyta</taxon>
        <taxon>Bacillariophyta</taxon>
        <taxon>Bacillariophyceae</taxon>
        <taxon>Bacillariophycidae</taxon>
        <taxon>Naviculales</taxon>
        <taxon>Naviculaceae</taxon>
        <taxon>Seminavis</taxon>
    </lineage>
</organism>
<keyword evidence="2" id="KW-0833">Ubl conjugation pathway</keyword>
<dbReference type="Pfam" id="PF00179">
    <property type="entry name" value="UQ_con"/>
    <property type="match status" value="1"/>
</dbReference>
<feature type="transmembrane region" description="Helical" evidence="4">
    <location>
        <begin position="54"/>
        <end position="75"/>
    </location>
</feature>
<feature type="compositionally biased region" description="Low complexity" evidence="3">
    <location>
        <begin position="471"/>
        <end position="481"/>
    </location>
</feature>
<feature type="compositionally biased region" description="Low complexity" evidence="3">
    <location>
        <begin position="301"/>
        <end position="313"/>
    </location>
</feature>
<feature type="region of interest" description="Disordered" evidence="3">
    <location>
        <begin position="1005"/>
        <end position="1038"/>
    </location>
</feature>
<feature type="compositionally biased region" description="Basic and acidic residues" evidence="3">
    <location>
        <begin position="217"/>
        <end position="231"/>
    </location>
</feature>
<dbReference type="SUPFAM" id="SSF54495">
    <property type="entry name" value="UBC-like"/>
    <property type="match status" value="1"/>
</dbReference>
<dbReference type="OrthoDB" id="47801at2759"/>
<feature type="region of interest" description="Disordered" evidence="3">
    <location>
        <begin position="298"/>
        <end position="318"/>
    </location>
</feature>
<feature type="compositionally biased region" description="Basic residues" evidence="3">
    <location>
        <begin position="1005"/>
        <end position="1025"/>
    </location>
</feature>
<keyword evidence="4" id="KW-0472">Membrane</keyword>
<feature type="compositionally biased region" description="Basic residues" evidence="3">
    <location>
        <begin position="257"/>
        <end position="267"/>
    </location>
</feature>
<dbReference type="InterPro" id="IPR016135">
    <property type="entry name" value="UBQ-conjugating_enzyme/RWD"/>
</dbReference>
<accession>A0A9N8H5Z3</accession>
<sequence>MGLWLPLVLGVLQVVLVGVANAEGGERQRRAAPTVPGVGDLKFHGETSASSSSWSFSFSTMAITVLVMAIAFLLWQQHQDQQQQQQLSPEEAAQAAEEARRKRLSRLEQQTPKDPKTTNNKLAAKKAVPTKREQTPKKQSQDVIPKKQEQTPQKQLPKTQNTKHTGTTPTQVLKMKRPTSSSDCHSKEKETMPQVKIKNESKEQTKKEKPAPTSTAHNDKTTPTGKHDKADVTTAKTKSTNSSTTTTSETTNTTNNAKKKKASKKRNSLLDGSNSPTDILLIALSSITSCNIVLDKDADSSTKNAKTNSSNNSDKPTIALSGLSSNTWQDITTAVSSPSASLTLEPLWARLNAGPTKSSLYVPTTLRDGTLYKASDWYHKSKSWWTDHVVGLSSNSNSDDELRQQVTTVLELIFQKWILQQLAQQLKVDMCNHHLARQQQQQEQQGSSNSLVDDDVDLGLFADESYGGGTTTATTTRTNQTKAKKEKPGEENLVDEVFAILENPVACTKVLTKPFLAHLIQTYDNNDDNNNDKPLAVLLLEECLLRLPTPEHSTALDWDDTHGQITALVNLLMLVSSQETSKVLSESSSTQDQVATDGKQLEEQCFMKSLFYLAAFTVPRFNGNVPRSGPPYNLLLPSAFHAAMVSIGREYPVCLYSRKGYDASLASFHGTMKHSRSIMKAARTAGALVLKRMAASKTDSSNSLLEWIRCLVQANEPLVDMLQSDLLSPDSAQALCASRPFLMGITTSLLQMCTTNLTTRMLDMNSASAFDCRYLRKEDDKDNSSSNQKWGLVIARVERSLIDQPRQNPKVDGAPERFSGATEFFFLTAALLRISLFPGFRVSEEFQSMLRNVFAALQNLASQHPSVEQLRGLRADVMEQFQKCSSVVHGWSAVVDDPDTSALITSFSLMQLQWVATAVDDEDALGRIPEWFVKLPSQWLAHVAVYTPNLFSPHQGESAVKYATQILQAGTTKTSLDTSKKRFSPPVLCQLIRIAGAFIREGVRRARAREKGKPHRRGRSMRNFRNRNTERDDEEEEEDFDLDLIDDRTLDIYHSFDARDLGVTVFTNKFVSEQLGPTLMRAYLAMDAVEGMDVEREHHFEKFQVKNEVADLLLRLWCHPNGESRKYIVQDLDGIAINEFSSSIAGALGFLLDQACQFILDIRDVRAAHEERFLRAREIPPLSRRDEASVDHHAKFLSFSTYQCRRLFMILYKFTQEAKIAAILGGDAGQSEKIGKLAAPDLAAMFVNLMDRLTDEDGGIHPELEMRQLPAEERSAGVLDRLDHVPPDQLKEVLHYFVYSRRFALLEYGLDVSIVTHQLLALAARWHLAAASVSKGGARTSKFLSVVAENDLCNIRKLRNVAKRLIATPREMSGTEVDNAAYILARDGHIDLSIWKSSYKIVGTGPDKGRGRRQTAKQDRMSHEELEDLADAKDIQAFLDDLEHALANKPTTVVAATWGDASMDKLEAKLLGEGEPLKDDAYDEFLGEWVVSSESFLSKADNGSFSHSYDSIVRGRSVEATVSGKVMIKEARKCRRLLPAPHPNTSVFVCFAEERMDLSKAIITGATDTPFALGMFEFDILFPTHYPGSPPLFNFRTTGNGQTRISSNLYNDGKVCISILGTYQAWDDSQRWNPSTSSLAQVLASIQTQLLGDAEPYFSDGFGHDGQRGTPAGEEGSKRFNNKIRLHTLRHAMIAHLRHPPLGFEEVTKRHFVLCRKRILVQARRWTMEAQGTPLFQSFVRAYEELLTLLTADDLVNHKLPSQEESTAWGAVPLNALDLRSLETCSRSFLQLHQASLNAMPGESLEQSEESLLVQAVLPPAVPETNAAEATSNSTTTPTNAQQVEETFNPWAAGGLEQGNASHQSTSEADGGDEDDDFDALYS</sequence>
<evidence type="ECO:0000256" key="3">
    <source>
        <dbReference type="SAM" id="MobiDB-lite"/>
    </source>
</evidence>
<evidence type="ECO:0000256" key="4">
    <source>
        <dbReference type="SAM" id="Phobius"/>
    </source>
</evidence>
<comment type="caution">
    <text evidence="7">The sequence shown here is derived from an EMBL/GenBank/DDBJ whole genome shotgun (WGS) entry which is preliminary data.</text>
</comment>
<keyword evidence="5" id="KW-0732">Signal</keyword>
<feature type="region of interest" description="Disordered" evidence="3">
    <location>
        <begin position="1826"/>
        <end position="1883"/>
    </location>
</feature>
<dbReference type="EMBL" id="CAICTM010000084">
    <property type="protein sequence ID" value="CAB9500530.1"/>
    <property type="molecule type" value="Genomic_DNA"/>
</dbReference>
<keyword evidence="8" id="KW-1185">Reference proteome</keyword>
<dbReference type="GO" id="GO:0005634">
    <property type="term" value="C:nucleus"/>
    <property type="evidence" value="ECO:0007669"/>
    <property type="project" value="TreeGrafter"/>
</dbReference>
<keyword evidence="1" id="KW-0808">Transferase</keyword>
<evidence type="ECO:0000259" key="6">
    <source>
        <dbReference type="PROSITE" id="PS50127"/>
    </source>
</evidence>
<evidence type="ECO:0000256" key="5">
    <source>
        <dbReference type="SAM" id="SignalP"/>
    </source>
</evidence>
<evidence type="ECO:0000256" key="1">
    <source>
        <dbReference type="ARBA" id="ARBA00022679"/>
    </source>
</evidence>
<gene>
    <name evidence="7" type="ORF">SEMRO_85_G045500.1</name>
</gene>
<dbReference type="PANTHER" id="PTHR46116">
    <property type="entry name" value="(E3-INDEPENDENT) E2 UBIQUITIN-CONJUGATING ENZYME"/>
    <property type="match status" value="1"/>
</dbReference>